<comment type="caution">
    <text evidence="2">The sequence shown here is derived from an EMBL/GenBank/DDBJ whole genome shotgun (WGS) entry which is preliminary data.</text>
</comment>
<dbReference type="AlphaFoldDB" id="A0AAD8HJA4"/>
<evidence type="ECO:0008006" key="4">
    <source>
        <dbReference type="Google" id="ProtNLM"/>
    </source>
</evidence>
<dbReference type="Proteomes" id="UP001237642">
    <property type="component" value="Unassembled WGS sequence"/>
</dbReference>
<accession>A0AAD8HJA4</accession>
<dbReference type="GO" id="GO:0005635">
    <property type="term" value="C:nuclear envelope"/>
    <property type="evidence" value="ECO:0007669"/>
    <property type="project" value="TreeGrafter"/>
</dbReference>
<organism evidence="2 3">
    <name type="scientific">Heracleum sosnowskyi</name>
    <dbReference type="NCBI Taxonomy" id="360622"/>
    <lineage>
        <taxon>Eukaryota</taxon>
        <taxon>Viridiplantae</taxon>
        <taxon>Streptophyta</taxon>
        <taxon>Embryophyta</taxon>
        <taxon>Tracheophyta</taxon>
        <taxon>Spermatophyta</taxon>
        <taxon>Magnoliopsida</taxon>
        <taxon>eudicotyledons</taxon>
        <taxon>Gunneridae</taxon>
        <taxon>Pentapetalae</taxon>
        <taxon>asterids</taxon>
        <taxon>campanulids</taxon>
        <taxon>Apiales</taxon>
        <taxon>Apiaceae</taxon>
        <taxon>Apioideae</taxon>
        <taxon>apioid superclade</taxon>
        <taxon>Tordylieae</taxon>
        <taxon>Tordyliinae</taxon>
        <taxon>Heracleum</taxon>
    </lineage>
</organism>
<feature type="compositionally biased region" description="Acidic residues" evidence="1">
    <location>
        <begin position="83"/>
        <end position="102"/>
    </location>
</feature>
<proteinExistence type="predicted"/>
<feature type="compositionally biased region" description="Basic and acidic residues" evidence="1">
    <location>
        <begin position="522"/>
        <end position="531"/>
    </location>
</feature>
<sequence>MDDTPPPYSRALTAAAGARSGGKIIKRRRFADAKIPYDRPPPPPPENSTSNWLTGHVLPNTSRIIAKGAMKLFTFMTDTNSISDDDDSEDEDDVASCDDDDDVPFKKDSTSTEMINREEPQLSGKSPKWVIEKLLLQETFSREESNKLIEIIKSRVVDCSTMEEGQGADLMETPSRRYDTPDRCGKAVMEAKYWLEEKKAGSNSKSNMLAKVDKGSPVDVAKSYMQARPPWASPSLRHSGSKTPSPMAIDLFKDEKLCSVDGSSFPSAQQKRGTLSAGSWTIQDEIRKVRSKATEDMLRSLPSTRIDLSLFTSEYKNIQSSVVPDDGSDKMDASKSLPEIEPVDASVDLVAGSSAIHDSKGSALGMKQDHLQAELLSTNPDTSISEPNLALNVKEGTSTDTPQSISLEHLVKQHDANDTNSKVASISTKDFVTNSGPPNANGSASPRSSLSAGMDIEQLSKQHDNKPTTSISAEEVCGFLSEASLEIPLVNDIISTADGSQDLKDSGHQVDMKNGTAVNKGLNEKQQERKSGRNQRRVKGKGK</sequence>
<feature type="compositionally biased region" description="Basic residues" evidence="1">
    <location>
        <begin position="532"/>
        <end position="543"/>
    </location>
</feature>
<reference evidence="2" key="2">
    <citation type="submission" date="2023-05" db="EMBL/GenBank/DDBJ databases">
        <authorList>
            <person name="Schelkunov M.I."/>
        </authorList>
    </citation>
    <scope>NUCLEOTIDE SEQUENCE</scope>
    <source>
        <strain evidence="2">Hsosn_3</strain>
        <tissue evidence="2">Leaf</tissue>
    </source>
</reference>
<evidence type="ECO:0000256" key="1">
    <source>
        <dbReference type="SAM" id="MobiDB-lite"/>
    </source>
</evidence>
<dbReference type="PANTHER" id="PTHR33416:SF17">
    <property type="entry name" value="PROTEIN KAKU4"/>
    <property type="match status" value="1"/>
</dbReference>
<keyword evidence="3" id="KW-1185">Reference proteome</keyword>
<feature type="compositionally biased region" description="Basic and acidic residues" evidence="1">
    <location>
        <begin position="103"/>
        <end position="120"/>
    </location>
</feature>
<feature type="region of interest" description="Disordered" evidence="1">
    <location>
        <begin position="429"/>
        <end position="450"/>
    </location>
</feature>
<feature type="compositionally biased region" description="Basic and acidic residues" evidence="1">
    <location>
        <begin position="501"/>
        <end position="511"/>
    </location>
</feature>
<protein>
    <recommendedName>
        <fullName evidence="4">Protein KAKU4</fullName>
    </recommendedName>
</protein>
<name>A0AAD8HJA4_9APIA</name>
<evidence type="ECO:0000313" key="2">
    <source>
        <dbReference type="EMBL" id="KAK1367616.1"/>
    </source>
</evidence>
<feature type="region of interest" description="Disordered" evidence="1">
    <location>
        <begin position="498"/>
        <end position="543"/>
    </location>
</feature>
<feature type="region of interest" description="Disordered" evidence="1">
    <location>
        <begin position="1"/>
        <end position="54"/>
    </location>
</feature>
<feature type="region of interest" description="Disordered" evidence="1">
    <location>
        <begin position="81"/>
        <end position="123"/>
    </location>
</feature>
<dbReference type="GO" id="GO:0071763">
    <property type="term" value="P:nuclear membrane organization"/>
    <property type="evidence" value="ECO:0007669"/>
    <property type="project" value="TreeGrafter"/>
</dbReference>
<reference evidence="2" key="1">
    <citation type="submission" date="2023-02" db="EMBL/GenBank/DDBJ databases">
        <title>Genome of toxic invasive species Heracleum sosnowskyi carries increased number of genes despite the absence of recent whole-genome duplications.</title>
        <authorList>
            <person name="Schelkunov M."/>
            <person name="Shtratnikova V."/>
            <person name="Makarenko M."/>
            <person name="Klepikova A."/>
            <person name="Omelchenko D."/>
            <person name="Novikova G."/>
            <person name="Obukhova E."/>
            <person name="Bogdanov V."/>
            <person name="Penin A."/>
            <person name="Logacheva M."/>
        </authorList>
    </citation>
    <scope>NUCLEOTIDE SEQUENCE</scope>
    <source>
        <strain evidence="2">Hsosn_3</strain>
        <tissue evidence="2">Leaf</tissue>
    </source>
</reference>
<gene>
    <name evidence="2" type="ORF">POM88_033708</name>
</gene>
<dbReference type="PANTHER" id="PTHR33416">
    <property type="entry name" value="NUCLEAR PORE COMPLEX PROTEIN NUP1"/>
    <property type="match status" value="1"/>
</dbReference>
<dbReference type="EMBL" id="JAUIZM010000008">
    <property type="protein sequence ID" value="KAK1367616.1"/>
    <property type="molecule type" value="Genomic_DNA"/>
</dbReference>
<evidence type="ECO:0000313" key="3">
    <source>
        <dbReference type="Proteomes" id="UP001237642"/>
    </source>
</evidence>